<dbReference type="PANTHER" id="PTHR11601">
    <property type="entry name" value="CYSTEINE DESULFURYLASE FAMILY MEMBER"/>
    <property type="match status" value="1"/>
</dbReference>
<dbReference type="PIRSF" id="PIRSF005572">
    <property type="entry name" value="NifS"/>
    <property type="match status" value="1"/>
</dbReference>
<evidence type="ECO:0000259" key="12">
    <source>
        <dbReference type="Pfam" id="PF00266"/>
    </source>
</evidence>
<dbReference type="InterPro" id="IPR016454">
    <property type="entry name" value="Cysteine_dSase"/>
</dbReference>
<evidence type="ECO:0000256" key="9">
    <source>
        <dbReference type="ARBA" id="ARBA00023014"/>
    </source>
</evidence>
<dbReference type="AlphaFoldDB" id="A0A7M2WT81"/>
<dbReference type="EMBL" id="CP063458">
    <property type="protein sequence ID" value="QOV88474.1"/>
    <property type="molecule type" value="Genomic_DNA"/>
</dbReference>
<evidence type="ECO:0000256" key="8">
    <source>
        <dbReference type="ARBA" id="ARBA00023004"/>
    </source>
</evidence>
<evidence type="ECO:0000313" key="13">
    <source>
        <dbReference type="EMBL" id="QOV88474.1"/>
    </source>
</evidence>
<evidence type="ECO:0000256" key="11">
    <source>
        <dbReference type="RuleBase" id="RU004504"/>
    </source>
</evidence>
<evidence type="ECO:0000313" key="14">
    <source>
        <dbReference type="Proteomes" id="UP000593765"/>
    </source>
</evidence>
<dbReference type="InterPro" id="IPR015421">
    <property type="entry name" value="PyrdxlP-dep_Trfase_major"/>
</dbReference>
<comment type="cofactor">
    <cofactor evidence="1 11">
        <name>pyridoxal 5'-phosphate</name>
        <dbReference type="ChEBI" id="CHEBI:597326"/>
    </cofactor>
</comment>
<keyword evidence="14" id="KW-1185">Reference proteome</keyword>
<keyword evidence="9" id="KW-0411">Iron-sulfur</keyword>
<evidence type="ECO:0000256" key="10">
    <source>
        <dbReference type="ARBA" id="ARBA00050776"/>
    </source>
</evidence>
<gene>
    <name evidence="13" type="ORF">IPV69_19815</name>
</gene>
<keyword evidence="4" id="KW-0808">Transferase</keyword>
<dbReference type="Gene3D" id="3.90.1150.10">
    <property type="entry name" value="Aspartate Aminotransferase, domain 1"/>
    <property type="match status" value="1"/>
</dbReference>
<dbReference type="FunFam" id="3.40.640.10:FF:000003">
    <property type="entry name" value="Cysteine desulfurase IscS"/>
    <property type="match status" value="1"/>
</dbReference>
<dbReference type="InterPro" id="IPR015424">
    <property type="entry name" value="PyrdxlP-dep_Trfase"/>
</dbReference>
<dbReference type="Pfam" id="PF00266">
    <property type="entry name" value="Aminotran_5"/>
    <property type="match status" value="1"/>
</dbReference>
<dbReference type="InterPro" id="IPR000192">
    <property type="entry name" value="Aminotrans_V_dom"/>
</dbReference>
<evidence type="ECO:0000256" key="7">
    <source>
        <dbReference type="ARBA" id="ARBA00022898"/>
    </source>
</evidence>
<keyword evidence="7" id="KW-0663">Pyridoxal phosphate</keyword>
<keyword evidence="8" id="KW-0408">Iron</keyword>
<sequence>MPFGVKRPIYLDHCATTPVDERVFEAMRPYFTEVFGNAASSSHAFGQEAAAAVLRARNQVAALLGVEQDARTGAREIVFTSGATEANNLAIKGAAAASTGKGKHLITQVTEHKAVLETCQYLRDHQGYELTVLPVDRQGRVRPGDVKDAIRPDTVLVSLMWANNETGTLLPIREVGAICREHGVLLHTDATQAVGKVLIDLAADPVDLLSLSAHKFYGPKGVGALFVRRRDPHVRLVPQFHGGGHERGFRSGTLNVPGIVGLGVAADICREHLSDETARTASLRDRLEQTIQQAGGVAINGDPAGRLPNVCNLSFAGIRGDKLVAALDDVALSTGSACNSAGVEASHVLRAMGIDAQLAAQSIRLSVGRSTTIEQVDYVADKIVQVVTDLREQQTSYAVACTA</sequence>
<evidence type="ECO:0000256" key="1">
    <source>
        <dbReference type="ARBA" id="ARBA00001933"/>
    </source>
</evidence>
<dbReference type="PANTHER" id="PTHR11601:SF34">
    <property type="entry name" value="CYSTEINE DESULFURASE"/>
    <property type="match status" value="1"/>
</dbReference>
<comment type="catalytic activity">
    <reaction evidence="10">
        <text>(sulfur carrier)-H + L-cysteine = (sulfur carrier)-SH + L-alanine</text>
        <dbReference type="Rhea" id="RHEA:43892"/>
        <dbReference type="Rhea" id="RHEA-COMP:14737"/>
        <dbReference type="Rhea" id="RHEA-COMP:14739"/>
        <dbReference type="ChEBI" id="CHEBI:29917"/>
        <dbReference type="ChEBI" id="CHEBI:35235"/>
        <dbReference type="ChEBI" id="CHEBI:57972"/>
        <dbReference type="ChEBI" id="CHEBI:64428"/>
        <dbReference type="EC" id="2.8.1.7"/>
    </reaction>
</comment>
<dbReference type="InterPro" id="IPR020578">
    <property type="entry name" value="Aminotrans_V_PyrdxlP_BS"/>
</dbReference>
<dbReference type="PROSITE" id="PS00595">
    <property type="entry name" value="AA_TRANSFER_CLASS_5"/>
    <property type="match status" value="1"/>
</dbReference>
<keyword evidence="6" id="KW-0479">Metal-binding</keyword>
<evidence type="ECO:0000256" key="3">
    <source>
        <dbReference type="ARBA" id="ARBA00012239"/>
    </source>
</evidence>
<evidence type="ECO:0000256" key="2">
    <source>
        <dbReference type="ARBA" id="ARBA00006490"/>
    </source>
</evidence>
<feature type="domain" description="Aminotransferase class V" evidence="12">
    <location>
        <begin position="9"/>
        <end position="379"/>
    </location>
</feature>
<dbReference type="GO" id="GO:0031071">
    <property type="term" value="F:cysteine desulfurase activity"/>
    <property type="evidence" value="ECO:0007669"/>
    <property type="project" value="UniProtKB-EC"/>
</dbReference>
<keyword evidence="5" id="KW-0001">2Fe-2S</keyword>
<evidence type="ECO:0000256" key="6">
    <source>
        <dbReference type="ARBA" id="ARBA00022723"/>
    </source>
</evidence>
<proteinExistence type="inferred from homology"/>
<name>A0A7M2WT81_9BACT</name>
<evidence type="ECO:0000256" key="4">
    <source>
        <dbReference type="ARBA" id="ARBA00022679"/>
    </source>
</evidence>
<dbReference type="Gene3D" id="3.40.640.10">
    <property type="entry name" value="Type I PLP-dependent aspartate aminotransferase-like (Major domain)"/>
    <property type="match status" value="1"/>
</dbReference>
<dbReference type="Proteomes" id="UP000593765">
    <property type="component" value="Chromosome"/>
</dbReference>
<protein>
    <recommendedName>
        <fullName evidence="3">cysteine desulfurase</fullName>
        <ecNumber evidence="3">2.8.1.7</ecNumber>
    </recommendedName>
</protein>
<reference evidence="13 14" key="1">
    <citation type="submission" date="2020-10" db="EMBL/GenBank/DDBJ databases">
        <title>Wide distribution of Phycisphaera-like planctomycetes from WD2101 soil group in peatlands and genome analysis of the first cultivated representative.</title>
        <authorList>
            <person name="Dedysh S.N."/>
            <person name="Beletsky A.V."/>
            <person name="Ivanova A."/>
            <person name="Kulichevskaya I.S."/>
            <person name="Suzina N.E."/>
            <person name="Philippov D.A."/>
            <person name="Rakitin A.L."/>
            <person name="Mardanov A.V."/>
            <person name="Ravin N.V."/>
        </authorList>
    </citation>
    <scope>NUCLEOTIDE SEQUENCE [LARGE SCALE GENOMIC DNA]</scope>
    <source>
        <strain evidence="13 14">M1803</strain>
    </source>
</reference>
<dbReference type="InterPro" id="IPR015422">
    <property type="entry name" value="PyrdxlP-dep_Trfase_small"/>
</dbReference>
<accession>A0A7M2WT81</accession>
<dbReference type="SUPFAM" id="SSF53383">
    <property type="entry name" value="PLP-dependent transferases"/>
    <property type="match status" value="1"/>
</dbReference>
<evidence type="ECO:0000256" key="5">
    <source>
        <dbReference type="ARBA" id="ARBA00022714"/>
    </source>
</evidence>
<dbReference type="EC" id="2.8.1.7" evidence="3"/>
<comment type="similarity">
    <text evidence="2">Belongs to the class-V pyridoxal-phosphate-dependent aminotransferase family. NifS/IscS subfamily.</text>
</comment>
<dbReference type="KEGG" id="hbs:IPV69_19815"/>
<dbReference type="RefSeq" id="WP_206291458.1">
    <property type="nucleotide sequence ID" value="NZ_CP063458.1"/>
</dbReference>
<dbReference type="GO" id="GO:0046872">
    <property type="term" value="F:metal ion binding"/>
    <property type="evidence" value="ECO:0007669"/>
    <property type="project" value="UniProtKB-KW"/>
</dbReference>
<dbReference type="GO" id="GO:0051537">
    <property type="term" value="F:2 iron, 2 sulfur cluster binding"/>
    <property type="evidence" value="ECO:0007669"/>
    <property type="project" value="UniProtKB-KW"/>
</dbReference>
<organism evidence="13 14">
    <name type="scientific">Humisphaera borealis</name>
    <dbReference type="NCBI Taxonomy" id="2807512"/>
    <lineage>
        <taxon>Bacteria</taxon>
        <taxon>Pseudomonadati</taxon>
        <taxon>Planctomycetota</taxon>
        <taxon>Phycisphaerae</taxon>
        <taxon>Tepidisphaerales</taxon>
        <taxon>Tepidisphaeraceae</taxon>
        <taxon>Humisphaera</taxon>
    </lineage>
</organism>